<feature type="compositionally biased region" description="Basic and acidic residues" evidence="1">
    <location>
        <begin position="140"/>
        <end position="167"/>
    </location>
</feature>
<dbReference type="AlphaFoldDB" id="F0WQA4"/>
<reference evidence="2" key="1">
    <citation type="journal article" date="2011" name="PLoS Biol.">
        <title>Gene gain and loss during evolution of obligate parasitism in the white rust pathogen of Arabidopsis thaliana.</title>
        <authorList>
            <person name="Kemen E."/>
            <person name="Gardiner A."/>
            <person name="Schultz-Larsen T."/>
            <person name="Kemen A.C."/>
            <person name="Balmuth A.L."/>
            <person name="Robert-Seilaniantz A."/>
            <person name="Bailey K."/>
            <person name="Holub E."/>
            <person name="Studholme D.J."/>
            <person name="Maclean D."/>
            <person name="Jones J.D."/>
        </authorList>
    </citation>
    <scope>NUCLEOTIDE SEQUENCE</scope>
</reference>
<proteinExistence type="predicted"/>
<reference evidence="2" key="2">
    <citation type="submission" date="2011-02" db="EMBL/GenBank/DDBJ databases">
        <authorList>
            <person name="MacLean D."/>
        </authorList>
    </citation>
    <scope>NUCLEOTIDE SEQUENCE</scope>
</reference>
<dbReference type="HOGENOM" id="CLU_1520532_0_0_1"/>
<evidence type="ECO:0000313" key="2">
    <source>
        <dbReference type="EMBL" id="CCA23512.1"/>
    </source>
</evidence>
<protein>
    <submittedName>
        <fullName evidence="2">Polyprotein putative</fullName>
    </submittedName>
</protein>
<dbReference type="EMBL" id="FR824242">
    <property type="protein sequence ID" value="CCA23512.1"/>
    <property type="molecule type" value="Genomic_DNA"/>
</dbReference>
<sequence>MKRNGVSTEPLNFAGYSDVDFAAGKADRKSITGGYIEVAGMPIVWFTRKQGGVSLSTMEAEFTAASIVVAEMIGIKEVLGEMGIHCVIPMPLKVNNQAALKQLGGKSSSKAKHIDVRIKFVGLHAKCGLLKTEYCEGAEKSHRFTSEREKPLKAEGAHDDGLNENAHDGGVLEIERS</sequence>
<name>F0WQA4_9STRA</name>
<organism evidence="2">
    <name type="scientific">Albugo laibachii Nc14</name>
    <dbReference type="NCBI Taxonomy" id="890382"/>
    <lineage>
        <taxon>Eukaryota</taxon>
        <taxon>Sar</taxon>
        <taxon>Stramenopiles</taxon>
        <taxon>Oomycota</taxon>
        <taxon>Peronosporomycetes</taxon>
        <taxon>Albuginales</taxon>
        <taxon>Albuginaceae</taxon>
        <taxon>Albugo</taxon>
    </lineage>
</organism>
<feature type="region of interest" description="Disordered" evidence="1">
    <location>
        <begin position="140"/>
        <end position="177"/>
    </location>
</feature>
<dbReference type="PANTHER" id="PTHR11439:SF440">
    <property type="entry name" value="INTEGRASE CATALYTIC DOMAIN-CONTAINING PROTEIN"/>
    <property type="match status" value="1"/>
</dbReference>
<dbReference type="CDD" id="cd09272">
    <property type="entry name" value="RNase_HI_RT_Ty1"/>
    <property type="match status" value="1"/>
</dbReference>
<gene>
    <name evidence="2" type="primary">AlNc14C197G8585</name>
    <name evidence="2" type="ORF">ALNC14_096560</name>
</gene>
<dbReference type="PANTHER" id="PTHR11439">
    <property type="entry name" value="GAG-POL-RELATED RETROTRANSPOSON"/>
    <property type="match status" value="1"/>
</dbReference>
<accession>F0WQA4</accession>
<evidence type="ECO:0000256" key="1">
    <source>
        <dbReference type="SAM" id="MobiDB-lite"/>
    </source>
</evidence>